<dbReference type="InterPro" id="IPR013321">
    <property type="entry name" value="Arc_rbn_hlx_hlx"/>
</dbReference>
<dbReference type="CDD" id="cd22231">
    <property type="entry name" value="RHH_NikR_HicB-like"/>
    <property type="match status" value="1"/>
</dbReference>
<dbReference type="SUPFAM" id="SSF47598">
    <property type="entry name" value="Ribbon-helix-helix"/>
    <property type="match status" value="1"/>
</dbReference>
<sequence length="80" mass="9037">MSSSKIAITIETSMLSEVDALVKNHVFPNRSRAIQEAVKEKLNRLNRSLLAQECAKLDPTYEKALADEGLTEDLSEWPEY</sequence>
<accession>A0A3B0WZV8</accession>
<dbReference type="Gene3D" id="1.10.1220.10">
    <property type="entry name" value="Met repressor-like"/>
    <property type="match status" value="1"/>
</dbReference>
<evidence type="ECO:0000313" key="1">
    <source>
        <dbReference type="EMBL" id="VAW57803.1"/>
    </source>
</evidence>
<evidence type="ECO:0008006" key="2">
    <source>
        <dbReference type="Google" id="ProtNLM"/>
    </source>
</evidence>
<name>A0A3B0WZV8_9ZZZZ</name>
<dbReference type="InterPro" id="IPR010985">
    <property type="entry name" value="Ribbon_hlx_hlx"/>
</dbReference>
<protein>
    <recommendedName>
        <fullName evidence="2">CopG family transcriptional regulator</fullName>
    </recommendedName>
</protein>
<organism evidence="1">
    <name type="scientific">hydrothermal vent metagenome</name>
    <dbReference type="NCBI Taxonomy" id="652676"/>
    <lineage>
        <taxon>unclassified sequences</taxon>
        <taxon>metagenomes</taxon>
        <taxon>ecological metagenomes</taxon>
    </lineage>
</organism>
<dbReference type="GO" id="GO:0006355">
    <property type="term" value="P:regulation of DNA-templated transcription"/>
    <property type="evidence" value="ECO:0007669"/>
    <property type="project" value="InterPro"/>
</dbReference>
<dbReference type="EMBL" id="UOFF01000461">
    <property type="protein sequence ID" value="VAW57803.1"/>
    <property type="molecule type" value="Genomic_DNA"/>
</dbReference>
<reference evidence="1" key="1">
    <citation type="submission" date="2018-06" db="EMBL/GenBank/DDBJ databases">
        <authorList>
            <person name="Zhirakovskaya E."/>
        </authorList>
    </citation>
    <scope>NUCLEOTIDE SEQUENCE</scope>
</reference>
<proteinExistence type="predicted"/>
<dbReference type="AlphaFoldDB" id="A0A3B0WZV8"/>
<gene>
    <name evidence="1" type="ORF">MNBD_GAMMA07-1642</name>
</gene>